<evidence type="ECO:0000256" key="1">
    <source>
        <dbReference type="SAM" id="MobiDB-lite"/>
    </source>
</evidence>
<feature type="compositionally biased region" description="Basic and acidic residues" evidence="1">
    <location>
        <begin position="1"/>
        <end position="11"/>
    </location>
</feature>
<feature type="region of interest" description="Disordered" evidence="1">
    <location>
        <begin position="1"/>
        <end position="55"/>
    </location>
</feature>
<sequence length="55" mass="6130">MGYGRSSEESRATPSRHMATASFDPIDCHGDERDRPGNQSLQKHEPTHTNGNNTF</sequence>
<comment type="caution">
    <text evidence="2">The sequence shown here is derived from an EMBL/GenBank/DDBJ whole genome shotgun (WGS) entry which is preliminary data.</text>
</comment>
<proteinExistence type="predicted"/>
<reference evidence="2" key="1">
    <citation type="submission" date="2010-08" db="EMBL/GenBank/DDBJ databases">
        <authorList>
            <person name="Weinstock G."/>
            <person name="Sodergren E."/>
            <person name="Clifton S."/>
            <person name="Fulton L."/>
            <person name="Fulton B."/>
            <person name="Courtney L."/>
            <person name="Fronick C."/>
            <person name="Harrison M."/>
            <person name="Strong C."/>
            <person name="Farmer C."/>
            <person name="Delahaunty K."/>
            <person name="Markovic C."/>
            <person name="Hall O."/>
            <person name="Minx P."/>
            <person name="Tomlinson C."/>
            <person name="Mitreva M."/>
            <person name="Hou S."/>
            <person name="Chen J."/>
            <person name="Wollam A."/>
            <person name="Pepin K.H."/>
            <person name="Johnson M."/>
            <person name="Bhonagiri V."/>
            <person name="Zhang X."/>
            <person name="Suruliraj S."/>
            <person name="Warren W."/>
            <person name="Chinwalla A."/>
            <person name="Mardis E.R."/>
            <person name="Wilson R.K."/>
        </authorList>
    </citation>
    <scope>NUCLEOTIDE SEQUENCE [LARGE SCALE GENOMIC DNA]</scope>
    <source>
        <strain evidence="2">HL044PA1</strain>
    </source>
</reference>
<organism evidence="2 3">
    <name type="scientific">Cutibacterium modestum HL044PA1</name>
    <dbReference type="NCBI Taxonomy" id="765109"/>
    <lineage>
        <taxon>Bacteria</taxon>
        <taxon>Bacillati</taxon>
        <taxon>Actinomycetota</taxon>
        <taxon>Actinomycetes</taxon>
        <taxon>Propionibacteriales</taxon>
        <taxon>Propionibacteriaceae</taxon>
        <taxon>Cutibacterium</taxon>
        <taxon>Cutibacterium modestum</taxon>
    </lineage>
</organism>
<name>A0ABP2K6X6_9ACTN</name>
<dbReference type="EMBL" id="ADZU01000019">
    <property type="protein sequence ID" value="EFS92691.1"/>
    <property type="molecule type" value="Genomic_DNA"/>
</dbReference>
<accession>A0ABP2K6X6</accession>
<evidence type="ECO:0000313" key="2">
    <source>
        <dbReference type="EMBL" id="EFS92691.1"/>
    </source>
</evidence>
<evidence type="ECO:0000313" key="3">
    <source>
        <dbReference type="Proteomes" id="UP000003179"/>
    </source>
</evidence>
<gene>
    <name evidence="2" type="ORF">HMPREF9607_01222</name>
</gene>
<dbReference type="Proteomes" id="UP000003179">
    <property type="component" value="Unassembled WGS sequence"/>
</dbReference>
<keyword evidence="3" id="KW-1185">Reference proteome</keyword>
<protein>
    <submittedName>
        <fullName evidence="2">Uncharacterized protein</fullName>
    </submittedName>
</protein>
<feature type="compositionally biased region" description="Basic and acidic residues" evidence="1">
    <location>
        <begin position="26"/>
        <end position="47"/>
    </location>
</feature>